<sequence length="576" mass="61929">MNNKDAAVEKAPRPTDTTIENPEAITEPSASTISELKDPDSETPKEDTTEYPTGVKLYTIVACLFAPVFLVALDRTIIGTAVPKITDEFHSIDDIGWYASAFLLPGCSFMLMFAKLYQLYPIKWVYLLCVTTFEIGSAICGAAPTSTALIVGRAIAGLGSSGLFSGTIIILVHKIPLARRPLFQGMFGAVFGLASVVGPLLGGAFTDKVSWRWCFYINLPIGGVTIIGLLFFLHVEGTNLAKTLTPAEQARQLDPIGTLAFLPGVICLLLALQWGGSTYPWSNGRVIACLVLAGILLTVFILVQIYNGEKATLPPRILKLRSILSALWYSFFSGSSMMVVVYYIPIWFQTIKGVSAVNSGIRTIALILALVAASMTGGSVTYRTGYYTPCMIVGSMIMSIGAGLLTTWTVDTDRAKWIGYQVIYGFGMGLGMQQPNIAIQTTLSKRDVPTGTALVFFVQQLGGAVLVSAAQNVFASKLRIYLAGIQGINVPEVIHAGATGLRLVVPKELLRAVLVASNRALMKVFLVGVVVSCLGIVGALTMEWRSIKDGEGQGERPKEKKGDEEEGKEKVGEEIS</sequence>
<gene>
    <name evidence="1" type="ORF">BDR25DRAFT_304117</name>
</gene>
<keyword evidence="2" id="KW-1185">Reference proteome</keyword>
<evidence type="ECO:0000313" key="1">
    <source>
        <dbReference type="EMBL" id="KAF2470168.1"/>
    </source>
</evidence>
<proteinExistence type="predicted"/>
<accession>A0ACB6QUB4</accession>
<reference evidence="1" key="1">
    <citation type="journal article" date="2020" name="Stud. Mycol.">
        <title>101 Dothideomycetes genomes: a test case for predicting lifestyles and emergence of pathogens.</title>
        <authorList>
            <person name="Haridas S."/>
            <person name="Albert R."/>
            <person name="Binder M."/>
            <person name="Bloem J."/>
            <person name="Labutti K."/>
            <person name="Salamov A."/>
            <person name="Andreopoulos B."/>
            <person name="Baker S."/>
            <person name="Barry K."/>
            <person name="Bills G."/>
            <person name="Bluhm B."/>
            <person name="Cannon C."/>
            <person name="Castanera R."/>
            <person name="Culley D."/>
            <person name="Daum C."/>
            <person name="Ezra D."/>
            <person name="Gonzalez J."/>
            <person name="Henrissat B."/>
            <person name="Kuo A."/>
            <person name="Liang C."/>
            <person name="Lipzen A."/>
            <person name="Lutzoni F."/>
            <person name="Magnuson J."/>
            <person name="Mondo S."/>
            <person name="Nolan M."/>
            <person name="Ohm R."/>
            <person name="Pangilinan J."/>
            <person name="Park H.-J."/>
            <person name="Ramirez L."/>
            <person name="Alfaro M."/>
            <person name="Sun H."/>
            <person name="Tritt A."/>
            <person name="Yoshinaga Y."/>
            <person name="Zwiers L.-H."/>
            <person name="Turgeon B."/>
            <person name="Goodwin S."/>
            <person name="Spatafora J."/>
            <person name="Crous P."/>
            <person name="Grigoriev I."/>
        </authorList>
    </citation>
    <scope>NUCLEOTIDE SEQUENCE</scope>
    <source>
        <strain evidence="1">ATCC 200398</strain>
    </source>
</reference>
<organism evidence="1 2">
    <name type="scientific">Lindgomyces ingoldianus</name>
    <dbReference type="NCBI Taxonomy" id="673940"/>
    <lineage>
        <taxon>Eukaryota</taxon>
        <taxon>Fungi</taxon>
        <taxon>Dikarya</taxon>
        <taxon>Ascomycota</taxon>
        <taxon>Pezizomycotina</taxon>
        <taxon>Dothideomycetes</taxon>
        <taxon>Pleosporomycetidae</taxon>
        <taxon>Pleosporales</taxon>
        <taxon>Lindgomycetaceae</taxon>
        <taxon>Lindgomyces</taxon>
    </lineage>
</organism>
<evidence type="ECO:0000313" key="2">
    <source>
        <dbReference type="Proteomes" id="UP000799755"/>
    </source>
</evidence>
<name>A0ACB6QUB4_9PLEO</name>
<protein>
    <submittedName>
        <fullName evidence="1">Major facilitator superfamily transporter</fullName>
    </submittedName>
</protein>
<comment type="caution">
    <text evidence="1">The sequence shown here is derived from an EMBL/GenBank/DDBJ whole genome shotgun (WGS) entry which is preliminary data.</text>
</comment>
<dbReference type="Proteomes" id="UP000799755">
    <property type="component" value="Unassembled WGS sequence"/>
</dbReference>
<dbReference type="EMBL" id="MU003509">
    <property type="protein sequence ID" value="KAF2470168.1"/>
    <property type="molecule type" value="Genomic_DNA"/>
</dbReference>